<accession>A0ABW3IZ78</accession>
<dbReference type="InterPro" id="IPR003961">
    <property type="entry name" value="FN3_dom"/>
</dbReference>
<proteinExistence type="predicted"/>
<keyword evidence="3" id="KW-1015">Disulfide bond</keyword>
<evidence type="ECO:0000256" key="1">
    <source>
        <dbReference type="ARBA" id="ARBA00004196"/>
    </source>
</evidence>
<dbReference type="Pfam" id="PF00041">
    <property type="entry name" value="fn3"/>
    <property type="match status" value="1"/>
</dbReference>
<dbReference type="InterPro" id="IPR013378">
    <property type="entry name" value="InlB-like_B-rpt"/>
</dbReference>
<reference evidence="7" key="1">
    <citation type="journal article" date="2019" name="Int. J. Syst. Evol. Microbiol.">
        <title>The Global Catalogue of Microorganisms (GCM) 10K type strain sequencing project: providing services to taxonomists for standard genome sequencing and annotation.</title>
        <authorList>
            <consortium name="The Broad Institute Genomics Platform"/>
            <consortium name="The Broad Institute Genome Sequencing Center for Infectious Disease"/>
            <person name="Wu L."/>
            <person name="Ma J."/>
        </authorList>
    </citation>
    <scope>NUCLEOTIDE SEQUENCE [LARGE SCALE GENOMIC DNA]</scope>
    <source>
        <strain evidence="7">CECT 7649</strain>
    </source>
</reference>
<keyword evidence="2 4" id="KW-0732">Signal</keyword>
<dbReference type="InterPro" id="IPR013320">
    <property type="entry name" value="ConA-like_dom_sf"/>
</dbReference>
<comment type="caution">
    <text evidence="6">The sequence shown here is derived from an EMBL/GenBank/DDBJ whole genome shotgun (WGS) entry which is preliminary data.</text>
</comment>
<feature type="domain" description="Fibronectin type-III" evidence="5">
    <location>
        <begin position="1040"/>
        <end position="1135"/>
    </location>
</feature>
<name>A0ABW3IZ78_9FLAO</name>
<feature type="domain" description="Fibronectin type-III" evidence="5">
    <location>
        <begin position="495"/>
        <end position="594"/>
    </location>
</feature>
<dbReference type="Pfam" id="PF13385">
    <property type="entry name" value="Laminin_G_3"/>
    <property type="match status" value="3"/>
</dbReference>
<dbReference type="InterPro" id="IPR006558">
    <property type="entry name" value="LamG-like"/>
</dbReference>
<dbReference type="InterPro" id="IPR013783">
    <property type="entry name" value="Ig-like_fold"/>
</dbReference>
<dbReference type="PROSITE" id="PS50853">
    <property type="entry name" value="FN3"/>
    <property type="match status" value="2"/>
</dbReference>
<dbReference type="Gene3D" id="2.60.120.200">
    <property type="match status" value="3"/>
</dbReference>
<evidence type="ECO:0000259" key="5">
    <source>
        <dbReference type="PROSITE" id="PS50853"/>
    </source>
</evidence>
<feature type="chain" id="PRO_5046833069" evidence="4">
    <location>
        <begin position="33"/>
        <end position="1665"/>
    </location>
</feature>
<dbReference type="InterPro" id="IPR036116">
    <property type="entry name" value="FN3_sf"/>
</dbReference>
<dbReference type="PANTHER" id="PTHR46130:SF3">
    <property type="entry name" value="CHROMOSOME UNDETERMINED SCAFFOLD_33, WHOLE GENOME SHOTGUN SEQUENCE"/>
    <property type="match status" value="1"/>
</dbReference>
<evidence type="ECO:0000313" key="7">
    <source>
        <dbReference type="Proteomes" id="UP001597051"/>
    </source>
</evidence>
<dbReference type="SUPFAM" id="SSF49899">
    <property type="entry name" value="Concanavalin A-like lectins/glucanases"/>
    <property type="match status" value="3"/>
</dbReference>
<gene>
    <name evidence="6" type="ORF">ACFQ0S_03155</name>
</gene>
<dbReference type="InterPro" id="IPR043543">
    <property type="entry name" value="PAPPA/PAPPA2"/>
</dbReference>
<dbReference type="SMART" id="SM00060">
    <property type="entry name" value="FN3"/>
    <property type="match status" value="3"/>
</dbReference>
<comment type="subcellular location">
    <subcellularLocation>
        <location evidence="1">Cell envelope</location>
    </subcellularLocation>
</comment>
<sequence>MVNSTKNLQTQKKLLKAIVCLLILFQISNSWAQTKVYNALHFDGVNDNAITTTLNLDNSVVGITTWEGWIYPTTNDGNYRMIMSVEDGGCDRFIAMNSGNYVIGIGTTICLWTPVTIDLNQWQHVAVIYNEAAGWVKFYKNGVEYTSSLSGHSTAVKFGIGCSQQAGPTQFFQGAIDEVRVWNVARTQTQIQNAMYSELVGNETNLLAYYNFNQGTASGSNSGVTTLTDVTGNGHNATLSNFALTGSTSNWINSTWMQPPGNGLYFNGTTNFVNVPSRTSPFTGNADHTIEFNVLYKGGQTGDRWLLWYGALAGDQMEVIGYNGETGKIKDHHVSTGNDITATTAALVPNRWTHVALVYNGSSRTMAVYINGTFVETFNYVSNLAIPANSQLQLGTYASVADGVNFSCHMVLDEVRIWNVARTQSQIQAAMNTELVGTETNLKVYYNFNQGIAGSTNTNRTTLTDRTRSGYDGTLSNFSLSGSTGNWVESYAIVVPTLSAATSFTSTGFTANWAAPGIGTITNYVFDVSTSSVFSSFISGYNGLSVSGTSQAVTGLSAGTTYYYRVRANKTSVTGQGAYTEVQTVLFNTVTYDGNSHTGGSVPSANTGANGASVTLATNTGSLTRTGYTFGGWNTVANGTGTSYAAGASYTLSGNITLFAQWTVNTLTATYNSQSGSAISNGSTTTGGSISTSPGTPTRTGYTFNGWFAASSGGSAISFPYTHGQTANFTLFAQWTANTLTVTYNSQSGSAISNGSTTAGGSIAASPGSPTRAGYTFNGWFTASSGGSAISFPYTHGQTANFTLFAQWTAPPGNALHFDGVNDNAITTTLDLDNTVVPVTTWEAWVYPTTNDGEYRMIMGVEDGACDRFVAINSGNFIVGIGFPLCLWTPVAIDLNKWQHIAVVYDEGAGVAKFYKNGVEYTSSLSSHSAAVKFGIGCSQQNGNGPAGATQFFQGSIDEVRVWEVARTQNQIQSAMHNELTGNETNLLAYYNFNQGTASGFNSDVITLTDVSGRGYNAPLSNFSLSGATSNWVESYAMVVPTSSAATSLTSAGFTANWTAPAIGTITNYVLDVSTSSSFSSFVSGYNGLSVSSTSKAVTGLSAGTTYYYRVRADKTSVTGQGTYAEVQTVQLAVDYTITFVPPAGLAGMPNQTIAAGVTANLSANTMTNPGYTFAGWATTGGGAAVYSDGASYTMGVGYVTLWSTWTANTLTVTYDSQSGSAISNGSTTTGGSISTSPGTPTRTGYTFNGWFVASSGGNAISFPYTHGQTANFTLFAQWTATSVQTTTIRDNFCGKTFRFLNEIVQCNSVATATQYRFEVTDESNVVRVVTSGNYTFNPAGFTFDHPTNRGFNWAKNYSFRVALYIDGNWSAYGPLCTARTPNEPPVLPTKLRSPWFCNQTVASMNTNIQCDPVHLATNYEFRLTGPGGYNQARTSTSIAINLTTFPNLRYNTQYTVSVRAFSGGIWIEPIETCTITTPSVPQTSLVFQHCNINTTTKFVVMARTVFYAEAYKFRISDGTTIAEIESPNINFAASTVTGGMIGTGKVYTVQVDVKYNGVFLNNWGPTCQLTIPSSRMSDTNTSSIFNVKAFPNPFATHFSLDIESSSDAQVEMKVYDMIGRQLDVRKATASELSVLEVGRNYPSGVYNVVVSQGKNVKSIKMVKR</sequence>
<feature type="signal peptide" evidence="4">
    <location>
        <begin position="1"/>
        <end position="32"/>
    </location>
</feature>
<protein>
    <submittedName>
        <fullName evidence="6">InlB B-repeat-containing protein</fullName>
    </submittedName>
</protein>
<dbReference type="Pfam" id="PF09479">
    <property type="entry name" value="Flg_new"/>
    <property type="match status" value="5"/>
</dbReference>
<evidence type="ECO:0000256" key="4">
    <source>
        <dbReference type="SAM" id="SignalP"/>
    </source>
</evidence>
<dbReference type="NCBIfam" id="TIGR02543">
    <property type="entry name" value="List_Bact_rpt"/>
    <property type="match status" value="3"/>
</dbReference>
<dbReference type="InterPro" id="IPR026444">
    <property type="entry name" value="Secre_tail"/>
</dbReference>
<dbReference type="NCBIfam" id="TIGR04183">
    <property type="entry name" value="Por_Secre_tail"/>
    <property type="match status" value="1"/>
</dbReference>
<dbReference type="CDD" id="cd00063">
    <property type="entry name" value="FN3"/>
    <property type="match status" value="2"/>
</dbReference>
<dbReference type="RefSeq" id="WP_379819050.1">
    <property type="nucleotide sequence ID" value="NZ_JBHTIZ010000010.1"/>
</dbReference>
<evidence type="ECO:0000256" key="3">
    <source>
        <dbReference type="ARBA" id="ARBA00023157"/>
    </source>
</evidence>
<dbReference type="InterPro" id="IPR042229">
    <property type="entry name" value="Listeria/Bacterioides_rpt_sf"/>
</dbReference>
<evidence type="ECO:0000313" key="6">
    <source>
        <dbReference type="EMBL" id="MFD0983467.1"/>
    </source>
</evidence>
<dbReference type="Gene3D" id="2.60.40.4270">
    <property type="entry name" value="Listeria-Bacteroides repeat domain"/>
    <property type="match status" value="5"/>
</dbReference>
<dbReference type="EMBL" id="JBHTIZ010000010">
    <property type="protein sequence ID" value="MFD0983467.1"/>
    <property type="molecule type" value="Genomic_DNA"/>
</dbReference>
<dbReference type="Gene3D" id="2.60.40.10">
    <property type="entry name" value="Immunoglobulins"/>
    <property type="match status" value="2"/>
</dbReference>
<organism evidence="6 7">
    <name type="scientific">Flavobacterium myungsuense</name>
    <dbReference type="NCBI Taxonomy" id="651823"/>
    <lineage>
        <taxon>Bacteria</taxon>
        <taxon>Pseudomonadati</taxon>
        <taxon>Bacteroidota</taxon>
        <taxon>Flavobacteriia</taxon>
        <taxon>Flavobacteriales</taxon>
        <taxon>Flavobacteriaceae</taxon>
        <taxon>Flavobacterium</taxon>
    </lineage>
</organism>
<dbReference type="PANTHER" id="PTHR46130">
    <property type="entry name" value="LAMGL DOMAIN-CONTAINING PROTEIN"/>
    <property type="match status" value="1"/>
</dbReference>
<evidence type="ECO:0000256" key="2">
    <source>
        <dbReference type="ARBA" id="ARBA00022729"/>
    </source>
</evidence>
<dbReference type="SMART" id="SM00560">
    <property type="entry name" value="LamGL"/>
    <property type="match status" value="3"/>
</dbReference>
<keyword evidence="7" id="KW-1185">Reference proteome</keyword>
<dbReference type="Proteomes" id="UP001597051">
    <property type="component" value="Unassembled WGS sequence"/>
</dbReference>
<dbReference type="SUPFAM" id="SSF49265">
    <property type="entry name" value="Fibronectin type III"/>
    <property type="match status" value="3"/>
</dbReference>